<evidence type="ECO:0000256" key="2">
    <source>
        <dbReference type="ARBA" id="ARBA00022692"/>
    </source>
</evidence>
<dbReference type="GO" id="GO:0055085">
    <property type="term" value="P:transmembrane transport"/>
    <property type="evidence" value="ECO:0007669"/>
    <property type="project" value="InterPro"/>
</dbReference>
<evidence type="ECO:0000256" key="4">
    <source>
        <dbReference type="ARBA" id="ARBA00023136"/>
    </source>
</evidence>
<dbReference type="Gene3D" id="1.50.10.150">
    <property type="entry name" value="Voltage-dependent anion channel"/>
    <property type="match status" value="1"/>
</dbReference>
<keyword evidence="3 5" id="KW-1133">Transmembrane helix</keyword>
<comment type="subcellular location">
    <subcellularLocation>
        <location evidence="1">Membrane</location>
        <topology evidence="1">Multi-pass membrane protein</topology>
    </subcellularLocation>
</comment>
<dbReference type="AlphaFoldDB" id="A0A101N9C1"/>
<dbReference type="InterPro" id="IPR004695">
    <property type="entry name" value="SLAC1/Mae1/Ssu1/TehA"/>
</dbReference>
<evidence type="ECO:0000256" key="1">
    <source>
        <dbReference type="ARBA" id="ARBA00004141"/>
    </source>
</evidence>
<feature type="transmembrane region" description="Helical" evidence="5">
    <location>
        <begin position="135"/>
        <end position="154"/>
    </location>
</feature>
<dbReference type="GO" id="GO:0016020">
    <property type="term" value="C:membrane"/>
    <property type="evidence" value="ECO:0007669"/>
    <property type="project" value="UniProtKB-SubCell"/>
</dbReference>
<evidence type="ECO:0000256" key="3">
    <source>
        <dbReference type="ARBA" id="ARBA00022989"/>
    </source>
</evidence>
<feature type="transmembrane region" description="Helical" evidence="5">
    <location>
        <begin position="298"/>
        <end position="321"/>
    </location>
</feature>
<evidence type="ECO:0000256" key="5">
    <source>
        <dbReference type="SAM" id="Phobius"/>
    </source>
</evidence>
<feature type="transmembrane region" description="Helical" evidence="5">
    <location>
        <begin position="20"/>
        <end position="40"/>
    </location>
</feature>
<evidence type="ECO:0000313" key="6">
    <source>
        <dbReference type="EMBL" id="KUM88960.1"/>
    </source>
</evidence>
<sequence length="327" mass="34380">MSGFSPHSPLRAWWSRRRPAAGAAVMATGIISVGLDLTGHETLSRIALVLGCAAWLGLAAEFAAGLLRERARWAADAGTPGALTAVAATTVLGTRLSASGRQTLAEALLALSALLWPVLTVLVVRHWKRRMPGGVFLCCVATQGLAVLCATLAAAESAAWLAHTALVLFWLGLVLYGVALARFDLRQVLEGPGDQWIAGGALAISALAGSKLLAADSARLYLWNDDDHGVLRAVTVALLVLDLAWYAVLLVAECVRPRPRYDVRRWATVFPMGMTAVATLSVSATVDVPWLRTPGEVLLWISVAAWLAVAAGTVGSALAAVRSTAPR</sequence>
<feature type="transmembrane region" description="Helical" evidence="5">
    <location>
        <begin position="195"/>
        <end position="214"/>
    </location>
</feature>
<protein>
    <submittedName>
        <fullName evidence="6">Uncharacterized protein</fullName>
    </submittedName>
</protein>
<gene>
    <name evidence="6" type="ORF">AQI94_10505</name>
</gene>
<feature type="transmembrane region" description="Helical" evidence="5">
    <location>
        <begin position="104"/>
        <end position="123"/>
    </location>
</feature>
<dbReference type="CDD" id="cd09319">
    <property type="entry name" value="TDT_like_1"/>
    <property type="match status" value="1"/>
</dbReference>
<accession>A0A101N9C1</accession>
<proteinExistence type="predicted"/>
<dbReference type="OrthoDB" id="4538527at2"/>
<dbReference type="Pfam" id="PF03595">
    <property type="entry name" value="SLAC1"/>
    <property type="match status" value="1"/>
</dbReference>
<evidence type="ECO:0000313" key="7">
    <source>
        <dbReference type="Proteomes" id="UP000053039"/>
    </source>
</evidence>
<organism evidence="6 7">
    <name type="scientific">Streptomyces pseudovenezuelae</name>
    <dbReference type="NCBI Taxonomy" id="67350"/>
    <lineage>
        <taxon>Bacteria</taxon>
        <taxon>Bacillati</taxon>
        <taxon>Actinomycetota</taxon>
        <taxon>Actinomycetes</taxon>
        <taxon>Kitasatosporales</taxon>
        <taxon>Streptomycetaceae</taxon>
        <taxon>Streptomyces</taxon>
        <taxon>Streptomyces aurantiacus group</taxon>
    </lineage>
</organism>
<feature type="transmembrane region" description="Helical" evidence="5">
    <location>
        <begin position="267"/>
        <end position="286"/>
    </location>
</feature>
<name>A0A101N9C1_9ACTN</name>
<dbReference type="EMBL" id="LMWM01000009">
    <property type="protein sequence ID" value="KUM88960.1"/>
    <property type="molecule type" value="Genomic_DNA"/>
</dbReference>
<keyword evidence="2 5" id="KW-0812">Transmembrane</keyword>
<dbReference type="InterPro" id="IPR038665">
    <property type="entry name" value="Voltage-dep_anion_channel_sf"/>
</dbReference>
<keyword evidence="4 5" id="KW-0472">Membrane</keyword>
<comment type="caution">
    <text evidence="6">The sequence shown here is derived from an EMBL/GenBank/DDBJ whole genome shotgun (WGS) entry which is preliminary data.</text>
</comment>
<feature type="transmembrane region" description="Helical" evidence="5">
    <location>
        <begin position="234"/>
        <end position="255"/>
    </location>
</feature>
<dbReference type="RefSeq" id="WP_062229695.1">
    <property type="nucleotide sequence ID" value="NZ_JBIBIH010000001.1"/>
</dbReference>
<dbReference type="Proteomes" id="UP000053039">
    <property type="component" value="Unassembled WGS sequence"/>
</dbReference>
<reference evidence="6 7" key="1">
    <citation type="submission" date="2015-10" db="EMBL/GenBank/DDBJ databases">
        <title>Draft genome sequence of Streptomyces pseudovenezuelae DSM 40212, type strain for the species Streptomyces pseudovenezuelae.</title>
        <authorList>
            <person name="Ruckert C."/>
            <person name="Winkler A."/>
            <person name="Kalinowski J."/>
            <person name="Kampfer P."/>
            <person name="Glaeser S."/>
        </authorList>
    </citation>
    <scope>NUCLEOTIDE SEQUENCE [LARGE SCALE GENOMIC DNA]</scope>
    <source>
        <strain evidence="6 7">DSM 40212</strain>
    </source>
</reference>
<feature type="transmembrane region" description="Helical" evidence="5">
    <location>
        <begin position="46"/>
        <end position="67"/>
    </location>
</feature>
<feature type="transmembrane region" description="Helical" evidence="5">
    <location>
        <begin position="160"/>
        <end position="183"/>
    </location>
</feature>